<protein>
    <submittedName>
        <fullName evidence="9 10">Membrane progestin receptor gamma-B-like</fullName>
    </submittedName>
</protein>
<feature type="binding site" evidence="6">
    <location>
        <position position="104"/>
    </location>
    <ligand>
        <name>Zn(2+)</name>
        <dbReference type="ChEBI" id="CHEBI:29105"/>
    </ligand>
</feature>
<keyword evidence="6" id="KW-0862">Zinc</keyword>
<dbReference type="AlphaFoldDB" id="A0A8B7YLM6"/>
<dbReference type="Proteomes" id="UP000694845">
    <property type="component" value="Unplaced"/>
</dbReference>
<dbReference type="PANTHER" id="PTHR20855">
    <property type="entry name" value="ADIPOR/PROGESTIN RECEPTOR-RELATED"/>
    <property type="match status" value="1"/>
</dbReference>
<dbReference type="OMA" id="IDQMPQV"/>
<dbReference type="PANTHER" id="PTHR20855:SF141">
    <property type="entry name" value="MEMBRANE PROGESTIN RECEPTOR GAMMA-B-LIKE"/>
    <property type="match status" value="1"/>
</dbReference>
<dbReference type="KEGG" id="aplc:110981165"/>
<proteinExistence type="inferred from homology"/>
<feature type="transmembrane region" description="Helical" evidence="7">
    <location>
        <begin position="216"/>
        <end position="233"/>
    </location>
</feature>
<feature type="binding site" evidence="6">
    <location>
        <position position="255"/>
    </location>
    <ligand>
        <name>Zn(2+)</name>
        <dbReference type="ChEBI" id="CHEBI:29105"/>
    </ligand>
</feature>
<sequence length="345" mass="40033">MCSEMCAAKLQRADQISESFREPFIFSGYRSCHSSVSSCILSAFSWNNETFNFWTHFITFLYFSWIFTQYLWHELRFDVDPFTYPLQVFIASICLCMLVSSTAHLFNCISERIHHICFFFDYSAISIYGLATCLMYNVYIFPQSLMNSAYHELYFPISVVISLLCTFLACAARLVKWKMLRISAFSTQYLFCSFPLLYRCVFCEDHDCDHPGAIQFHVYQFILCTVTVLVYGSRFPEVVAPGKFDIVGHSHQFFHIFSSLANYCQLRGNILDMQHRRDYLLSELPMPTLFNTAGVVVGVLMLNLIIIGIFSSFIWENMDSRKAKQKTGILTILWQSGNNNILKEE</sequence>
<feature type="transmembrane region" description="Helical" evidence="7">
    <location>
        <begin position="84"/>
        <end position="106"/>
    </location>
</feature>
<feature type="transmembrane region" description="Helical" evidence="7">
    <location>
        <begin position="118"/>
        <end position="141"/>
    </location>
</feature>
<evidence type="ECO:0000256" key="7">
    <source>
        <dbReference type="SAM" id="Phobius"/>
    </source>
</evidence>
<dbReference type="OrthoDB" id="529367at2759"/>
<keyword evidence="4 7" id="KW-1133">Transmembrane helix</keyword>
<feature type="binding site" evidence="6">
    <location>
        <position position="251"/>
    </location>
    <ligand>
        <name>Zn(2+)</name>
        <dbReference type="ChEBI" id="CHEBI:29105"/>
    </ligand>
</feature>
<feature type="transmembrane region" description="Helical" evidence="7">
    <location>
        <begin position="51"/>
        <end position="72"/>
    </location>
</feature>
<keyword evidence="8" id="KW-1185">Reference proteome</keyword>
<gene>
    <name evidence="9 10" type="primary">LOC110981165</name>
</gene>
<dbReference type="GO" id="GO:0016020">
    <property type="term" value="C:membrane"/>
    <property type="evidence" value="ECO:0007669"/>
    <property type="project" value="UniProtKB-SubCell"/>
</dbReference>
<feature type="transmembrane region" description="Helical" evidence="7">
    <location>
        <begin position="153"/>
        <end position="175"/>
    </location>
</feature>
<accession>A0A8B7YLM6</accession>
<evidence type="ECO:0000256" key="5">
    <source>
        <dbReference type="ARBA" id="ARBA00023136"/>
    </source>
</evidence>
<keyword evidence="3 7" id="KW-0812">Transmembrane</keyword>
<evidence type="ECO:0000256" key="1">
    <source>
        <dbReference type="ARBA" id="ARBA00004141"/>
    </source>
</evidence>
<comment type="similarity">
    <text evidence="2">Belongs to the ADIPOR family.</text>
</comment>
<organism evidence="8 10">
    <name type="scientific">Acanthaster planci</name>
    <name type="common">Crown-of-thorns starfish</name>
    <dbReference type="NCBI Taxonomy" id="133434"/>
    <lineage>
        <taxon>Eukaryota</taxon>
        <taxon>Metazoa</taxon>
        <taxon>Echinodermata</taxon>
        <taxon>Eleutherozoa</taxon>
        <taxon>Asterozoa</taxon>
        <taxon>Asteroidea</taxon>
        <taxon>Valvatacea</taxon>
        <taxon>Valvatida</taxon>
        <taxon>Acanthasteridae</taxon>
        <taxon>Acanthaster</taxon>
    </lineage>
</organism>
<dbReference type="GO" id="GO:0038023">
    <property type="term" value="F:signaling receptor activity"/>
    <property type="evidence" value="ECO:0007669"/>
    <property type="project" value="TreeGrafter"/>
</dbReference>
<keyword evidence="5 7" id="KW-0472">Membrane</keyword>
<dbReference type="RefSeq" id="XP_022094169.1">
    <property type="nucleotide sequence ID" value="XM_022238477.1"/>
</dbReference>
<evidence type="ECO:0000256" key="2">
    <source>
        <dbReference type="ARBA" id="ARBA00007018"/>
    </source>
</evidence>
<feature type="transmembrane region" description="Helical" evidence="7">
    <location>
        <begin position="289"/>
        <end position="315"/>
    </location>
</feature>
<dbReference type="InterPro" id="IPR004254">
    <property type="entry name" value="AdipoR/HlyIII-related"/>
</dbReference>
<dbReference type="GO" id="GO:0046872">
    <property type="term" value="F:metal ion binding"/>
    <property type="evidence" value="ECO:0007669"/>
    <property type="project" value="UniProtKB-KW"/>
</dbReference>
<reference evidence="9 10" key="1">
    <citation type="submission" date="2025-04" db="UniProtKB">
        <authorList>
            <consortium name="RefSeq"/>
        </authorList>
    </citation>
    <scope>IDENTIFICATION</scope>
</reference>
<evidence type="ECO:0000256" key="3">
    <source>
        <dbReference type="ARBA" id="ARBA00022692"/>
    </source>
</evidence>
<dbReference type="RefSeq" id="XP_022094168.1">
    <property type="nucleotide sequence ID" value="XM_022238476.1"/>
</dbReference>
<dbReference type="GeneID" id="110981165"/>
<dbReference type="Pfam" id="PF03006">
    <property type="entry name" value="HlyIII"/>
    <property type="match status" value="1"/>
</dbReference>
<evidence type="ECO:0000313" key="8">
    <source>
        <dbReference type="Proteomes" id="UP000694845"/>
    </source>
</evidence>
<name>A0A8B7YLM6_ACAPL</name>
<evidence type="ECO:0000256" key="4">
    <source>
        <dbReference type="ARBA" id="ARBA00022989"/>
    </source>
</evidence>
<evidence type="ECO:0000313" key="10">
    <source>
        <dbReference type="RefSeq" id="XP_022094169.1"/>
    </source>
</evidence>
<evidence type="ECO:0000256" key="6">
    <source>
        <dbReference type="PIRSR" id="PIRSR604254-1"/>
    </source>
</evidence>
<evidence type="ECO:0000313" key="9">
    <source>
        <dbReference type="RefSeq" id="XP_022094168.1"/>
    </source>
</evidence>
<comment type="subcellular location">
    <subcellularLocation>
        <location evidence="1">Membrane</location>
        <topology evidence="1">Multi-pass membrane protein</topology>
    </subcellularLocation>
</comment>
<keyword evidence="6" id="KW-0479">Metal-binding</keyword>